<evidence type="ECO:0000259" key="2">
    <source>
        <dbReference type="Pfam" id="PF23030"/>
    </source>
</evidence>
<protein>
    <submittedName>
        <fullName evidence="3">Splicing factor, arginine/serine-rich 19</fullName>
    </submittedName>
</protein>
<reference evidence="3" key="1">
    <citation type="submission" date="2022-07" db="EMBL/GenBank/DDBJ databases">
        <authorList>
            <person name="Trinca V."/>
            <person name="Uliana J.V.C."/>
            <person name="Torres T.T."/>
            <person name="Ward R.J."/>
            <person name="Monesi N."/>
        </authorList>
    </citation>
    <scope>NUCLEOTIDE SEQUENCE</scope>
    <source>
        <strain evidence="3">HSMRA1968</strain>
        <tissue evidence="3">Whole embryos</tissue>
    </source>
</reference>
<feature type="compositionally biased region" description="Basic and acidic residues" evidence="1">
    <location>
        <begin position="49"/>
        <end position="68"/>
    </location>
</feature>
<feature type="non-terminal residue" evidence="3">
    <location>
        <position position="428"/>
    </location>
</feature>
<dbReference type="AlphaFoldDB" id="A0A9Q0MPT5"/>
<organism evidence="3 4">
    <name type="scientific">Pseudolycoriella hygida</name>
    <dbReference type="NCBI Taxonomy" id="35572"/>
    <lineage>
        <taxon>Eukaryota</taxon>
        <taxon>Metazoa</taxon>
        <taxon>Ecdysozoa</taxon>
        <taxon>Arthropoda</taxon>
        <taxon>Hexapoda</taxon>
        <taxon>Insecta</taxon>
        <taxon>Pterygota</taxon>
        <taxon>Neoptera</taxon>
        <taxon>Endopterygota</taxon>
        <taxon>Diptera</taxon>
        <taxon>Nematocera</taxon>
        <taxon>Sciaroidea</taxon>
        <taxon>Sciaridae</taxon>
        <taxon>Pseudolycoriella</taxon>
    </lineage>
</organism>
<feature type="domain" description="SFR19-like C-terminal" evidence="2">
    <location>
        <begin position="343"/>
        <end position="425"/>
    </location>
</feature>
<dbReference type="InterPro" id="IPR057031">
    <property type="entry name" value="SFR19-like_C"/>
</dbReference>
<dbReference type="EMBL" id="WJQU01000004">
    <property type="protein sequence ID" value="KAJ6635807.1"/>
    <property type="molecule type" value="Genomic_DNA"/>
</dbReference>
<sequence>NEVTELNESDSSQQQNKVGPNTPPESGPCSPDAYDPFEPTKSASQSPEIRSDNCDSSPNDRDEVHTSKSDISTTQDDKQQQQQQQQDKVIKPVDLTIALINSKASMDAAHSLLSSTLEGGVNESDIIDDDVQILSPNDKSDDIPKPQTINVISNVILSHPKESMRQRSGGLALPNFGNSAISPAKTNPSSSTPKQSPMKQKFSSASLISKLPLPKTSKSVGINRHNGGNDENMDVDGSPYSPDSSDYDDLFEPPNISPPPTHQKKGKAGKSSGGKTDIFEDLFGSTSPVAAKLSSGRTKRQRSKKSSIKEWLNENKKSTSSFSKMSDDQIRILDDLPSSAVDLQVKDKFLRKIHRQERVVEEVKLVLKPHYNKKHISKDDYKEILRRAVPKICHNRTGEINPKKIHALIEAYVRKFRHRRKQTSTNVK</sequence>
<feature type="region of interest" description="Disordered" evidence="1">
    <location>
        <begin position="1"/>
        <end position="91"/>
    </location>
</feature>
<name>A0A9Q0MPT5_9DIPT</name>
<accession>A0A9Q0MPT5</accession>
<dbReference type="InterPro" id="IPR047157">
    <property type="entry name" value="PHRF1/Atg35"/>
</dbReference>
<evidence type="ECO:0000256" key="1">
    <source>
        <dbReference type="SAM" id="MobiDB-lite"/>
    </source>
</evidence>
<evidence type="ECO:0000313" key="3">
    <source>
        <dbReference type="EMBL" id="KAJ6635807.1"/>
    </source>
</evidence>
<gene>
    <name evidence="3" type="primary">SCAF1</name>
    <name evidence="3" type="ORF">Bhyg_14393</name>
</gene>
<feature type="compositionally biased region" description="Polar residues" evidence="1">
    <location>
        <begin position="9"/>
        <end position="19"/>
    </location>
</feature>
<dbReference type="OrthoDB" id="1935339at2759"/>
<dbReference type="Pfam" id="PF23030">
    <property type="entry name" value="SCAF11-like_C"/>
    <property type="match status" value="1"/>
</dbReference>
<dbReference type="PANTHER" id="PTHR12618">
    <property type="entry name" value="PHD AND RING FINGER DOMAIN-CONTAINING PROTEIN 1"/>
    <property type="match status" value="1"/>
</dbReference>
<proteinExistence type="predicted"/>
<feature type="region of interest" description="Disordered" evidence="1">
    <location>
        <begin position="173"/>
        <end position="281"/>
    </location>
</feature>
<comment type="caution">
    <text evidence="3">The sequence shown here is derived from an EMBL/GenBank/DDBJ whole genome shotgun (WGS) entry which is preliminary data.</text>
</comment>
<dbReference type="Proteomes" id="UP001151699">
    <property type="component" value="Chromosome C"/>
</dbReference>
<evidence type="ECO:0000313" key="4">
    <source>
        <dbReference type="Proteomes" id="UP001151699"/>
    </source>
</evidence>
<keyword evidence="4" id="KW-1185">Reference proteome</keyword>
<feature type="compositionally biased region" description="Polar residues" evidence="1">
    <location>
        <begin position="176"/>
        <end position="207"/>
    </location>
</feature>
<dbReference type="PANTHER" id="PTHR12618:SF20">
    <property type="entry name" value="PHD AND RING FINGER DOMAIN-CONTAINING PROTEIN 1"/>
    <property type="match status" value="1"/>
</dbReference>